<feature type="compositionally biased region" description="Acidic residues" evidence="1">
    <location>
        <begin position="560"/>
        <end position="571"/>
    </location>
</feature>
<feature type="region of interest" description="Disordered" evidence="1">
    <location>
        <begin position="219"/>
        <end position="244"/>
    </location>
</feature>
<feature type="region of interest" description="Disordered" evidence="1">
    <location>
        <begin position="505"/>
        <end position="623"/>
    </location>
</feature>
<feature type="region of interest" description="Disordered" evidence="1">
    <location>
        <begin position="146"/>
        <end position="173"/>
    </location>
</feature>
<organism evidence="3 4">
    <name type="scientific">Stachybotrys chartarum (strain CBS 109288 / IBT 7711)</name>
    <name type="common">Toxic black mold</name>
    <name type="synonym">Stilbospora chartarum</name>
    <dbReference type="NCBI Taxonomy" id="1280523"/>
    <lineage>
        <taxon>Eukaryota</taxon>
        <taxon>Fungi</taxon>
        <taxon>Dikarya</taxon>
        <taxon>Ascomycota</taxon>
        <taxon>Pezizomycotina</taxon>
        <taxon>Sordariomycetes</taxon>
        <taxon>Hypocreomycetidae</taxon>
        <taxon>Hypocreales</taxon>
        <taxon>Stachybotryaceae</taxon>
        <taxon>Stachybotrys</taxon>
    </lineage>
</organism>
<feature type="compositionally biased region" description="Gly residues" evidence="1">
    <location>
        <begin position="508"/>
        <end position="527"/>
    </location>
</feature>
<accession>A0A084B9X5</accession>
<feature type="compositionally biased region" description="Pro residues" evidence="1">
    <location>
        <begin position="528"/>
        <end position="537"/>
    </location>
</feature>
<gene>
    <name evidence="3" type="ORF">S7711_09759</name>
</gene>
<reference evidence="3 4" key="1">
    <citation type="journal article" date="2014" name="BMC Genomics">
        <title>Comparative genome sequencing reveals chemotype-specific gene clusters in the toxigenic black mold Stachybotrys.</title>
        <authorList>
            <person name="Semeiks J."/>
            <person name="Borek D."/>
            <person name="Otwinowski Z."/>
            <person name="Grishin N.V."/>
        </authorList>
    </citation>
    <scope>NUCLEOTIDE SEQUENCE [LARGE SCALE GENOMIC DNA]</scope>
    <source>
        <strain evidence="4">CBS 109288 / IBT 7711</strain>
    </source>
</reference>
<feature type="signal peptide" evidence="2">
    <location>
        <begin position="1"/>
        <end position="23"/>
    </location>
</feature>
<evidence type="ECO:0000313" key="4">
    <source>
        <dbReference type="Proteomes" id="UP000028045"/>
    </source>
</evidence>
<feature type="compositionally biased region" description="Polar residues" evidence="1">
    <location>
        <begin position="146"/>
        <end position="172"/>
    </location>
</feature>
<dbReference type="Proteomes" id="UP000028045">
    <property type="component" value="Unassembled WGS sequence"/>
</dbReference>
<evidence type="ECO:0000256" key="1">
    <source>
        <dbReference type="SAM" id="MobiDB-lite"/>
    </source>
</evidence>
<feature type="compositionally biased region" description="Low complexity" evidence="1">
    <location>
        <begin position="589"/>
        <end position="623"/>
    </location>
</feature>
<dbReference type="EMBL" id="KL647624">
    <property type="protein sequence ID" value="KEY74354.1"/>
    <property type="molecule type" value="Genomic_DNA"/>
</dbReference>
<dbReference type="AlphaFoldDB" id="A0A084B9X5"/>
<protein>
    <submittedName>
        <fullName evidence="3">Uncharacterized protein</fullName>
    </submittedName>
</protein>
<name>A0A084B9X5_STACB</name>
<feature type="region of interest" description="Disordered" evidence="1">
    <location>
        <begin position="844"/>
        <end position="872"/>
    </location>
</feature>
<feature type="compositionally biased region" description="Polar residues" evidence="1">
    <location>
        <begin position="576"/>
        <end position="588"/>
    </location>
</feature>
<evidence type="ECO:0000313" key="3">
    <source>
        <dbReference type="EMBL" id="KEY74354.1"/>
    </source>
</evidence>
<proteinExistence type="predicted"/>
<keyword evidence="2" id="KW-0732">Signal</keyword>
<evidence type="ECO:0000256" key="2">
    <source>
        <dbReference type="SAM" id="SignalP"/>
    </source>
</evidence>
<sequence length="872" mass="89467">MIMHRKFTALAICAASSIPLIHGYAVRLPRDVPVLDYLDSPMPVAVVDSAMLLTIDSSSPSTTASSTFGTTLLTAATQTSGLTGIDNLVAQSSLPRSDAVPANVEIGLPLDVLPNIVGDPIISTELLLGSSNIGTYTTITIPLSRHNSGTVLSPGPESTNGLENDTPSSFAQPTALETAPQDTFSILPWDMPSATVVSLDNQGSPAIPETSETALGSISSTLPLETPSGALTSLDSPGSTATSDTLETAPIDISLSLPLEALPIATPSGTIASLDNPELTVTPDAAPGDIFSILPWEPPSSPPISLGSPGLPATSTAAETTPINIPSTLPLETPSGTLASNPNSGFAATPSATSIPPDEEGVPMPIIIPIGGTQVIPVLSTTGSASSTPLTMGTAASTQFPRSSMASSTTSDEIIPSTTYTSLPSDAALLPVMHGTYESETFVTTQLEGSSEPTVVPLIFPIAGGAPLLCVHCLPTGSMLNAEVNIPGPSGFCVRILDIRIGSCPSRSGGGGESGGSGNGGGGGGPGVSPPVTPPTSQPDDASQPDGPPAGSETPPNDDTASDTDTEENDENNNSMTAEPSSTSITRASETGPTTTSPEEATSTTTTIPVSSITETSTATTSSASIGGYCVVRRAKTPTRVAIATIDILSSSASTLLSTPISTTEPFPTTITTIENLSATISDFLSPETPFPMTETESTAESPSPAPVIRAGGPIGLPHGIISRVSRARDLITRRDTLTSITIPTTSTSIIMEPITVTRDNGEVIACITFERDGCVSGSTIVPAMPYAMGTYKLEYDFSVEFLDSRLDRRDRLSPGRALGADPACYQAFDVMFRAGDIKWNSDDDNTGHLPHCENNESGIGQSEKWESSASK</sequence>
<dbReference type="HOGENOM" id="CLU_294085_0_0_1"/>
<feature type="chain" id="PRO_5001771587" evidence="2">
    <location>
        <begin position="24"/>
        <end position="872"/>
    </location>
</feature>
<keyword evidence="4" id="KW-1185">Reference proteome</keyword>